<evidence type="ECO:0000313" key="1">
    <source>
        <dbReference type="EMBL" id="MEE1867910.1"/>
    </source>
</evidence>
<keyword evidence="2" id="KW-1185">Reference proteome</keyword>
<protein>
    <submittedName>
        <fullName evidence="1">Uncharacterized protein</fullName>
    </submittedName>
</protein>
<comment type="caution">
    <text evidence="1">The sequence shown here is derived from an EMBL/GenBank/DDBJ whole genome shotgun (WGS) entry which is preliminary data.</text>
</comment>
<organism evidence="1 2">
    <name type="scientific">Pseudomonas auratipiscis</name>
    <dbReference type="NCBI Taxonomy" id="3115853"/>
    <lineage>
        <taxon>Bacteria</taxon>
        <taxon>Pseudomonadati</taxon>
        <taxon>Pseudomonadota</taxon>
        <taxon>Gammaproteobacteria</taxon>
        <taxon>Pseudomonadales</taxon>
        <taxon>Pseudomonadaceae</taxon>
        <taxon>Pseudomonas</taxon>
    </lineage>
</organism>
<sequence>MAIVNKYESTLRAFGRGVAKVSRALLTVLGAVFPAHRDGTIGLELLMGERIFLCGEEHAIDFIERDSHR</sequence>
<accession>A0AB35WT95</accession>
<dbReference type="AlphaFoldDB" id="A0AB35WT95"/>
<evidence type="ECO:0000313" key="2">
    <source>
        <dbReference type="Proteomes" id="UP001307839"/>
    </source>
</evidence>
<proteinExistence type="predicted"/>
<name>A0AB35WT95_9PSED</name>
<dbReference type="RefSeq" id="WP_330079999.1">
    <property type="nucleotide sequence ID" value="NZ_JAZDCU010000014.1"/>
</dbReference>
<dbReference type="EMBL" id="JAZDQP010000010">
    <property type="protein sequence ID" value="MEE1867910.1"/>
    <property type="molecule type" value="Genomic_DNA"/>
</dbReference>
<gene>
    <name evidence="1" type="ORF">V0R53_16075</name>
</gene>
<reference evidence="1 2" key="1">
    <citation type="submission" date="2024-01" db="EMBL/GenBank/DDBJ databases">
        <title>Unpublished Manusciprt.</title>
        <authorList>
            <person name="Duman M."/>
            <person name="Valdes E.G."/>
            <person name="Ajmi N."/>
            <person name="Altun S."/>
            <person name="Saticioglu I.B."/>
        </authorList>
    </citation>
    <scope>NUCLEOTIDE SEQUENCE [LARGE SCALE GENOMIC DNA]</scope>
    <source>
        <strain evidence="1 2">120P</strain>
    </source>
</reference>
<dbReference type="Proteomes" id="UP001307839">
    <property type="component" value="Unassembled WGS sequence"/>
</dbReference>